<feature type="region of interest" description="Disordered" evidence="2">
    <location>
        <begin position="119"/>
        <end position="141"/>
    </location>
</feature>
<dbReference type="PANTHER" id="PTHR43777:SF1">
    <property type="entry name" value="MOLYBDENUM COFACTOR CYTIDYLYLTRANSFERASE"/>
    <property type="match status" value="1"/>
</dbReference>
<keyword evidence="4" id="KW-0808">Transferase</keyword>
<feature type="compositionally biased region" description="Basic and acidic residues" evidence="2">
    <location>
        <begin position="119"/>
        <end position="133"/>
    </location>
</feature>
<dbReference type="InterPro" id="IPR025877">
    <property type="entry name" value="MobA-like_NTP_Trfase"/>
</dbReference>
<evidence type="ECO:0000313" key="5">
    <source>
        <dbReference type="Proteomes" id="UP000318681"/>
    </source>
</evidence>
<dbReference type="OrthoDB" id="9779263at2"/>
<dbReference type="InterPro" id="IPR029044">
    <property type="entry name" value="Nucleotide-diphossugar_trans"/>
</dbReference>
<dbReference type="PANTHER" id="PTHR43777">
    <property type="entry name" value="MOLYBDENUM COFACTOR CYTIDYLYLTRANSFERASE"/>
    <property type="match status" value="1"/>
</dbReference>
<dbReference type="Gene3D" id="3.90.550.10">
    <property type="entry name" value="Spore Coat Polysaccharide Biosynthesis Protein SpsA, Chain A"/>
    <property type="match status" value="1"/>
</dbReference>
<dbReference type="CDD" id="cd04182">
    <property type="entry name" value="GT_2_like_f"/>
    <property type="match status" value="1"/>
</dbReference>
<evidence type="ECO:0000256" key="2">
    <source>
        <dbReference type="SAM" id="MobiDB-lite"/>
    </source>
</evidence>
<dbReference type="EMBL" id="VNIM01000043">
    <property type="protein sequence ID" value="TVV73696.1"/>
    <property type="molecule type" value="Genomic_DNA"/>
</dbReference>
<evidence type="ECO:0000313" key="4">
    <source>
        <dbReference type="EMBL" id="TVV73696.1"/>
    </source>
</evidence>
<protein>
    <submittedName>
        <fullName evidence="4">Nucleotidyltransferase family protein</fullName>
    </submittedName>
</protein>
<dbReference type="GO" id="GO:0016779">
    <property type="term" value="F:nucleotidyltransferase activity"/>
    <property type="evidence" value="ECO:0007669"/>
    <property type="project" value="UniProtKB-ARBA"/>
</dbReference>
<gene>
    <name evidence="4" type="ORF">FOY91_11620</name>
</gene>
<feature type="domain" description="MobA-like NTP transferase" evidence="3">
    <location>
        <begin position="4"/>
        <end position="161"/>
    </location>
</feature>
<evidence type="ECO:0000259" key="3">
    <source>
        <dbReference type="Pfam" id="PF12804"/>
    </source>
</evidence>
<proteinExistence type="predicted"/>
<dbReference type="Proteomes" id="UP000318681">
    <property type="component" value="Unassembled WGS sequence"/>
</dbReference>
<dbReference type="SUPFAM" id="SSF53448">
    <property type="entry name" value="Nucleotide-diphospho-sugar transferases"/>
    <property type="match status" value="1"/>
</dbReference>
<dbReference type="Pfam" id="PF12804">
    <property type="entry name" value="NTP_transf_3"/>
    <property type="match status" value="1"/>
</dbReference>
<comment type="caution">
    <text evidence="4">The sequence shown here is derived from an EMBL/GenBank/DDBJ whole genome shotgun (WGS) entry which is preliminary data.</text>
</comment>
<organism evidence="4 5">
    <name type="scientific">Alterirhizorhabdus solaris</name>
    <dbReference type="NCBI Taxonomy" id="2529389"/>
    <lineage>
        <taxon>Bacteria</taxon>
        <taxon>Pseudomonadati</taxon>
        <taxon>Pseudomonadota</taxon>
        <taxon>Alphaproteobacteria</taxon>
        <taxon>Sphingomonadales</taxon>
        <taxon>Rhizorhabdaceae</taxon>
        <taxon>Alterirhizorhabdus</taxon>
    </lineage>
</organism>
<keyword evidence="5" id="KW-1185">Reference proteome</keyword>
<name>A0A558R2U8_9SPHN</name>
<dbReference type="RefSeq" id="WP_145151812.1">
    <property type="nucleotide sequence ID" value="NZ_VNIM01000043.1"/>
</dbReference>
<dbReference type="AlphaFoldDB" id="A0A558R2U8"/>
<sequence>MRVVLVLAAGRSRRFVGGNKLLAHAGGRPILSRALAAARAAPAARIIVVAGHDRARIARIARGPRTSVVFAHDHPLGVSASLRAGLAALWPIEREIFVFLGDMPAIPAALPRRLARSLRPGDDAVRPRGRDGPGHPVLLRRPDRATVARLRGDRGLAGLIAGRTRWLTDNARQPADIDTRRDLARSRPRRMR</sequence>
<keyword evidence="1" id="KW-0460">Magnesium</keyword>
<reference evidence="4 5" key="1">
    <citation type="submission" date="2019-07" db="EMBL/GenBank/DDBJ databases">
        <title>Sphingomonas solaris sp. nov., isolated from a solar panel from Boston, Massachusetts.</title>
        <authorList>
            <person name="Tanner K."/>
            <person name="Pascual J."/>
            <person name="Mancuso C."/>
            <person name="Pereto J."/>
            <person name="Khalil A."/>
            <person name="Vilanova C."/>
        </authorList>
    </citation>
    <scope>NUCLEOTIDE SEQUENCE [LARGE SCALE GENOMIC DNA]</scope>
    <source>
        <strain evidence="4 5">R4DWN</strain>
    </source>
</reference>
<evidence type="ECO:0000256" key="1">
    <source>
        <dbReference type="ARBA" id="ARBA00022842"/>
    </source>
</evidence>
<accession>A0A558R2U8</accession>